<name>A0A9W7CFE2_9STRA</name>
<protein>
    <recommendedName>
        <fullName evidence="2">Palmitoyl-protein thioesterase 1</fullName>
        <ecNumber evidence="1">3.1.2.22</ecNumber>
    </recommendedName>
    <alternativeName>
        <fullName evidence="7">Palmitoyl-protein hydrolase 1</fullName>
    </alternativeName>
</protein>
<evidence type="ECO:0000313" key="10">
    <source>
        <dbReference type="Proteomes" id="UP001165122"/>
    </source>
</evidence>
<evidence type="ECO:0000256" key="7">
    <source>
        <dbReference type="ARBA" id="ARBA00031934"/>
    </source>
</evidence>
<dbReference type="EC" id="3.1.2.22" evidence="1"/>
<dbReference type="OrthoDB" id="10263094at2759"/>
<evidence type="ECO:0000256" key="2">
    <source>
        <dbReference type="ARBA" id="ARBA00014212"/>
    </source>
</evidence>
<keyword evidence="3 8" id="KW-0732">Signal</keyword>
<reference evidence="10" key="1">
    <citation type="journal article" date="2023" name="Commun. Biol.">
        <title>Genome analysis of Parmales, the sister group of diatoms, reveals the evolutionary specialization of diatoms from phago-mixotrophs to photoautotrophs.</title>
        <authorList>
            <person name="Ban H."/>
            <person name="Sato S."/>
            <person name="Yoshikawa S."/>
            <person name="Yamada K."/>
            <person name="Nakamura Y."/>
            <person name="Ichinomiya M."/>
            <person name="Sato N."/>
            <person name="Blanc-Mathieu R."/>
            <person name="Endo H."/>
            <person name="Kuwata A."/>
            <person name="Ogata H."/>
        </authorList>
    </citation>
    <scope>NUCLEOTIDE SEQUENCE [LARGE SCALE GENOMIC DNA]</scope>
    <source>
        <strain evidence="10">NIES 3700</strain>
    </source>
</reference>
<dbReference type="AlphaFoldDB" id="A0A9W7CFE2"/>
<dbReference type="PRINTS" id="PR00414">
    <property type="entry name" value="PPTHIESTRASE"/>
</dbReference>
<keyword evidence="4" id="KW-0378">Hydrolase</keyword>
<dbReference type="Proteomes" id="UP001165122">
    <property type="component" value="Unassembled WGS sequence"/>
</dbReference>
<dbReference type="EMBL" id="BRXW01000088">
    <property type="protein sequence ID" value="GMI05572.1"/>
    <property type="molecule type" value="Genomic_DNA"/>
</dbReference>
<comment type="caution">
    <text evidence="9">The sequence shown here is derived from an EMBL/GenBank/DDBJ whole genome shotgun (WGS) entry which is preliminary data.</text>
</comment>
<dbReference type="Gene3D" id="3.40.50.1820">
    <property type="entry name" value="alpha/beta hydrolase"/>
    <property type="match status" value="1"/>
</dbReference>
<gene>
    <name evidence="9" type="ORF">TrLO_g11657</name>
</gene>
<dbReference type="GO" id="GO:0005764">
    <property type="term" value="C:lysosome"/>
    <property type="evidence" value="ECO:0007669"/>
    <property type="project" value="TreeGrafter"/>
</dbReference>
<dbReference type="PANTHER" id="PTHR11247:SF8">
    <property type="entry name" value="PALMITOYL-PROTEIN THIOESTERASE 1"/>
    <property type="match status" value="1"/>
</dbReference>
<keyword evidence="5" id="KW-1015">Disulfide bond</keyword>
<evidence type="ECO:0000256" key="4">
    <source>
        <dbReference type="ARBA" id="ARBA00022801"/>
    </source>
</evidence>
<keyword evidence="10" id="KW-1185">Reference proteome</keyword>
<dbReference type="InterPro" id="IPR002472">
    <property type="entry name" value="Palm_thioest"/>
</dbReference>
<feature type="chain" id="PRO_5040860677" description="Palmitoyl-protein thioesterase 1" evidence="8">
    <location>
        <begin position="18"/>
        <end position="359"/>
    </location>
</feature>
<dbReference type="GO" id="GO:0008474">
    <property type="term" value="F:palmitoyl-(protein) hydrolase activity"/>
    <property type="evidence" value="ECO:0007669"/>
    <property type="project" value="UniProtKB-EC"/>
</dbReference>
<evidence type="ECO:0000256" key="1">
    <source>
        <dbReference type="ARBA" id="ARBA00012423"/>
    </source>
</evidence>
<dbReference type="Pfam" id="PF02089">
    <property type="entry name" value="Palm_thioest"/>
    <property type="match status" value="1"/>
</dbReference>
<evidence type="ECO:0000256" key="3">
    <source>
        <dbReference type="ARBA" id="ARBA00022729"/>
    </source>
</evidence>
<accession>A0A9W7CFE2</accession>
<dbReference type="PANTHER" id="PTHR11247">
    <property type="entry name" value="PALMITOYL-PROTEIN THIOESTERASE/DOLICHYLDIPHOSPHATASE 1"/>
    <property type="match status" value="1"/>
</dbReference>
<organism evidence="9 10">
    <name type="scientific">Triparma laevis f. longispina</name>
    <dbReference type="NCBI Taxonomy" id="1714387"/>
    <lineage>
        <taxon>Eukaryota</taxon>
        <taxon>Sar</taxon>
        <taxon>Stramenopiles</taxon>
        <taxon>Ochrophyta</taxon>
        <taxon>Bolidophyceae</taxon>
        <taxon>Parmales</taxon>
        <taxon>Triparmaceae</taxon>
        <taxon>Triparma</taxon>
    </lineage>
</organism>
<evidence type="ECO:0000256" key="5">
    <source>
        <dbReference type="ARBA" id="ARBA00023157"/>
    </source>
</evidence>
<evidence type="ECO:0000313" key="9">
    <source>
        <dbReference type="EMBL" id="GMI05572.1"/>
    </source>
</evidence>
<proteinExistence type="predicted"/>
<feature type="signal peptide" evidence="8">
    <location>
        <begin position="1"/>
        <end position="17"/>
    </location>
</feature>
<dbReference type="SUPFAM" id="SSF53474">
    <property type="entry name" value="alpha/beta-Hydrolases"/>
    <property type="match status" value="1"/>
</dbReference>
<keyword evidence="6" id="KW-0325">Glycoprotein</keyword>
<evidence type="ECO:0000256" key="6">
    <source>
        <dbReference type="ARBA" id="ARBA00023180"/>
    </source>
</evidence>
<sequence>MKFSIASLALLATSAAAYHTCSDEERNMVPKLCGILDQATAAPEKLADELMNSPISAVAKEIEIPAARVLKEGEAKALPIVVAHGMGDSCFNSGMKSITKAAGAKVGAYSTCIPTGDSRIKDTINGFLLNMDASVDVFAEGVKNDPELADGFNAFGLSQGNNLIRGYIQKYNGVEGYPTANTFMSICGINAGVGAFPNCNPEGKAIGGICEGITEILGDLAYNSFVQNILFQANYFRDPSKTDSDKYKKYSQLAQWENEGDDVDSSRNDKFAMTSQYVWVLGTEDTVVWPREGEQWRAMDPEDPFGTLLQWNETKWYKEDTFGLATADSANKHNFESFDGQHIAFTNDELMGWLEKYFM</sequence>
<evidence type="ECO:0000256" key="8">
    <source>
        <dbReference type="SAM" id="SignalP"/>
    </source>
</evidence>
<dbReference type="InterPro" id="IPR029058">
    <property type="entry name" value="AB_hydrolase_fold"/>
</dbReference>